<evidence type="ECO:0000313" key="1">
    <source>
        <dbReference type="EMBL" id="ABW33423.1"/>
    </source>
</evidence>
<sequence length="40" mass="4405">MSNPWHKTHPRLLGKVLIEKSLSLMTNKELGSADQAKGST</sequence>
<dbReference type="Proteomes" id="UP000000268">
    <property type="component" value="Plasmid pREB8"/>
</dbReference>
<gene>
    <name evidence="1" type="ordered locus">AM1_H0073</name>
</gene>
<dbReference type="KEGG" id="amr:AM1_H0073"/>
<evidence type="ECO:0000313" key="2">
    <source>
        <dbReference type="Proteomes" id="UP000000268"/>
    </source>
</evidence>
<accession>A8ZQY7</accession>
<keyword evidence="1" id="KW-0614">Plasmid</keyword>
<keyword evidence="2" id="KW-1185">Reference proteome</keyword>
<geneLocation type="plasmid" evidence="1 2">
    <name>pREB8</name>
</geneLocation>
<name>A8ZQY7_ACAM1</name>
<protein>
    <submittedName>
        <fullName evidence="1">Uncharacterized protein</fullName>
    </submittedName>
</protein>
<organism evidence="1 2">
    <name type="scientific">Acaryochloris marina (strain MBIC 11017)</name>
    <dbReference type="NCBI Taxonomy" id="329726"/>
    <lineage>
        <taxon>Bacteria</taxon>
        <taxon>Bacillati</taxon>
        <taxon>Cyanobacteriota</taxon>
        <taxon>Cyanophyceae</taxon>
        <taxon>Acaryochloridales</taxon>
        <taxon>Acaryochloridaceae</taxon>
        <taxon>Acaryochloris</taxon>
    </lineage>
</organism>
<proteinExistence type="predicted"/>
<dbReference type="AlphaFoldDB" id="A8ZQY7"/>
<reference evidence="1 2" key="1">
    <citation type="journal article" date="2008" name="Proc. Natl. Acad. Sci. U.S.A.">
        <title>Niche adaptation and genome expansion in the chlorophyll d-producing cyanobacterium Acaryochloris marina.</title>
        <authorList>
            <person name="Swingley W.D."/>
            <person name="Chen M."/>
            <person name="Cheung P.C."/>
            <person name="Conrad A.L."/>
            <person name="Dejesa L.C."/>
            <person name="Hao J."/>
            <person name="Honchak B.M."/>
            <person name="Karbach L.E."/>
            <person name="Kurdoglu A."/>
            <person name="Lahiri S."/>
            <person name="Mastrian S.D."/>
            <person name="Miyashita H."/>
            <person name="Page L."/>
            <person name="Ramakrishna P."/>
            <person name="Satoh S."/>
            <person name="Sattley W.M."/>
            <person name="Shimada Y."/>
            <person name="Taylor H.L."/>
            <person name="Tomo T."/>
            <person name="Tsuchiya T."/>
            <person name="Wang Z.T."/>
            <person name="Raymond J."/>
            <person name="Mimuro M."/>
            <person name="Blankenship R.E."/>
            <person name="Touchman J.W."/>
        </authorList>
    </citation>
    <scope>NUCLEOTIDE SEQUENCE [LARGE SCALE GENOMIC DNA]</scope>
    <source>
        <strain evidence="2">MBIC 11017</strain>
        <plasmid evidence="2">Plasmid pREB8</plasmid>
    </source>
</reference>
<dbReference type="EMBL" id="CP000845">
    <property type="protein sequence ID" value="ABW33423.1"/>
    <property type="molecule type" value="Genomic_DNA"/>
</dbReference>
<dbReference type="HOGENOM" id="CLU_3283176_0_0_3"/>